<gene>
    <name evidence="13" type="ORF">Taro_018199</name>
</gene>
<dbReference type="PROSITE" id="PS51698">
    <property type="entry name" value="U_BOX"/>
    <property type="match status" value="1"/>
</dbReference>
<dbReference type="SMART" id="SM00504">
    <property type="entry name" value="Ubox"/>
    <property type="match status" value="1"/>
</dbReference>
<name>A0A843UVK3_COLES</name>
<dbReference type="FunFam" id="3.30.40.10:FF:000055">
    <property type="entry name" value="Ubiquitin conjugation factor e4 a"/>
    <property type="match status" value="1"/>
</dbReference>
<evidence type="ECO:0000313" key="14">
    <source>
        <dbReference type="Proteomes" id="UP000652761"/>
    </source>
</evidence>
<dbReference type="AlphaFoldDB" id="A0A843UVK3"/>
<evidence type="ECO:0000313" key="13">
    <source>
        <dbReference type="EMBL" id="MQL85684.1"/>
    </source>
</evidence>
<comment type="caution">
    <text evidence="13">The sequence shown here is derived from an EMBL/GenBank/DDBJ whole genome shotgun (WGS) entry which is preliminary data.</text>
</comment>
<evidence type="ECO:0000256" key="5">
    <source>
        <dbReference type="ARBA" id="ARBA00007434"/>
    </source>
</evidence>
<evidence type="ECO:0000256" key="8">
    <source>
        <dbReference type="ARBA" id="ARBA00022679"/>
    </source>
</evidence>
<evidence type="ECO:0000256" key="11">
    <source>
        <dbReference type="SAM" id="MobiDB-lite"/>
    </source>
</evidence>
<protein>
    <recommendedName>
        <fullName evidence="6">RING-type E3 ubiquitin transferase</fullName>
        <ecNumber evidence="6">2.3.2.27</ecNumber>
    </recommendedName>
</protein>
<comment type="pathway">
    <text evidence="4">Protein modification; protein ubiquitination.</text>
</comment>
<dbReference type="InterPro" id="IPR013083">
    <property type="entry name" value="Znf_RING/FYVE/PHD"/>
</dbReference>
<dbReference type="CDD" id="cd16657">
    <property type="entry name" value="RING-Ubox_UBE4A"/>
    <property type="match status" value="1"/>
</dbReference>
<comment type="catalytic activity">
    <reaction evidence="1">
        <text>S-ubiquitinyl-[E2 ubiquitin-conjugating enzyme]-L-cysteine + [acceptor protein]-L-lysine = [E2 ubiquitin-conjugating enzyme]-L-cysteine + N(6)-ubiquitinyl-[acceptor protein]-L-lysine.</text>
        <dbReference type="EC" id="2.3.2.27"/>
    </reaction>
</comment>
<feature type="domain" description="U-box" evidence="12">
    <location>
        <begin position="290"/>
        <end position="364"/>
    </location>
</feature>
<evidence type="ECO:0000256" key="1">
    <source>
        <dbReference type="ARBA" id="ARBA00000900"/>
    </source>
</evidence>
<dbReference type="EC" id="2.3.2.27" evidence="6"/>
<proteinExistence type="inferred from homology"/>
<keyword evidence="14" id="KW-1185">Reference proteome</keyword>
<evidence type="ECO:0000256" key="2">
    <source>
        <dbReference type="ARBA" id="ARBA00004123"/>
    </source>
</evidence>
<dbReference type="UniPathway" id="UPA00143"/>
<dbReference type="InterPro" id="IPR003613">
    <property type="entry name" value="Ubox_domain"/>
</dbReference>
<dbReference type="GO" id="GO:0000151">
    <property type="term" value="C:ubiquitin ligase complex"/>
    <property type="evidence" value="ECO:0007669"/>
    <property type="project" value="InterPro"/>
</dbReference>
<dbReference type="Pfam" id="PF10408">
    <property type="entry name" value="Ufd2P_core"/>
    <property type="match status" value="1"/>
</dbReference>
<keyword evidence="10" id="KW-0539">Nucleus</keyword>
<feature type="region of interest" description="Disordered" evidence="11">
    <location>
        <begin position="361"/>
        <end position="384"/>
    </location>
</feature>
<keyword evidence="7" id="KW-0963">Cytoplasm</keyword>
<dbReference type="PANTHER" id="PTHR13931:SF2">
    <property type="entry name" value="UBIQUITIN CONJUGATION FACTOR E4 B"/>
    <property type="match status" value="1"/>
</dbReference>
<dbReference type="InterPro" id="IPR045132">
    <property type="entry name" value="UBE4"/>
</dbReference>
<evidence type="ECO:0000256" key="3">
    <source>
        <dbReference type="ARBA" id="ARBA00004496"/>
    </source>
</evidence>
<dbReference type="GO" id="GO:0005737">
    <property type="term" value="C:cytoplasm"/>
    <property type="evidence" value="ECO:0007669"/>
    <property type="project" value="UniProtKB-SubCell"/>
</dbReference>
<dbReference type="InterPro" id="IPR019474">
    <property type="entry name" value="Ub_conjug_fac_E4_core"/>
</dbReference>
<keyword evidence="9" id="KW-0833">Ubl conjugation pathway</keyword>
<reference evidence="13" key="1">
    <citation type="submission" date="2017-07" db="EMBL/GenBank/DDBJ databases">
        <title>Taro Niue Genome Assembly and Annotation.</title>
        <authorList>
            <person name="Atibalentja N."/>
            <person name="Keating K."/>
            <person name="Fields C.J."/>
        </authorList>
    </citation>
    <scope>NUCLEOTIDE SEQUENCE</scope>
    <source>
        <strain evidence="13">Niue_2</strain>
        <tissue evidence="13">Leaf</tissue>
    </source>
</reference>
<accession>A0A843UVK3</accession>
<evidence type="ECO:0000256" key="9">
    <source>
        <dbReference type="ARBA" id="ARBA00022786"/>
    </source>
</evidence>
<dbReference type="Pfam" id="PF04564">
    <property type="entry name" value="U-box"/>
    <property type="match status" value="1"/>
</dbReference>
<sequence>MGPTTARPPRRGAHCARTLRPHAHTARVRGNSARALRARARQPCAGRWCIPPAQLAVGPTREKPPGGMHHRVGSPVVYTTGGPPLGCAPHMLANEKKKQKRGRGKDMEINAYAVVYVPTCSTPMKGDQAPREKGEKSSEKRVQEEESSKHQKSSKEEDSKSSEIAQAPSCLLCSAFWAEGRKIIRFDLKLANEDVGMLAFTSEQIPAPFLLPEMIVEIYVHIARGDKEGNFPAAISKDGRSYNEQLFSAAADVLRKIGVDGRVVAEFIELGAKAKAAASEALDAEETLGEIPDEFLDPIQYTLMKDPVILPSSRISIDRAVIQRHLLSDNTDPFNRSPLTQDMLIPNTELKARITEFVRAQQAKKRSQGETAAEATESTSMMEE</sequence>
<dbReference type="PANTHER" id="PTHR13931">
    <property type="entry name" value="UBIQUITINATION FACTOR E4"/>
    <property type="match status" value="1"/>
</dbReference>
<dbReference type="OrthoDB" id="1673261at2759"/>
<dbReference type="GO" id="GO:0005634">
    <property type="term" value="C:nucleus"/>
    <property type="evidence" value="ECO:0007669"/>
    <property type="project" value="UniProtKB-SubCell"/>
</dbReference>
<feature type="compositionally biased region" description="Basic and acidic residues" evidence="11">
    <location>
        <begin position="128"/>
        <end position="161"/>
    </location>
</feature>
<evidence type="ECO:0000256" key="10">
    <source>
        <dbReference type="ARBA" id="ARBA00023242"/>
    </source>
</evidence>
<dbReference type="GO" id="GO:0034450">
    <property type="term" value="F:ubiquitin-ubiquitin ligase activity"/>
    <property type="evidence" value="ECO:0007669"/>
    <property type="project" value="InterPro"/>
</dbReference>
<dbReference type="SUPFAM" id="SSF57850">
    <property type="entry name" value="RING/U-box"/>
    <property type="match status" value="1"/>
</dbReference>
<keyword evidence="8" id="KW-0808">Transferase</keyword>
<dbReference type="GO" id="GO:0036503">
    <property type="term" value="P:ERAD pathway"/>
    <property type="evidence" value="ECO:0007669"/>
    <property type="project" value="InterPro"/>
</dbReference>
<comment type="subcellular location">
    <subcellularLocation>
        <location evidence="3">Cytoplasm</location>
    </subcellularLocation>
    <subcellularLocation>
        <location evidence="2">Nucleus</location>
    </subcellularLocation>
</comment>
<dbReference type="Gene3D" id="3.30.40.10">
    <property type="entry name" value="Zinc/RING finger domain, C3HC4 (zinc finger)"/>
    <property type="match status" value="1"/>
</dbReference>
<comment type="similarity">
    <text evidence="5">Belongs to the ubiquitin conjugation factor E4 family.</text>
</comment>
<organism evidence="13 14">
    <name type="scientific">Colocasia esculenta</name>
    <name type="common">Wild taro</name>
    <name type="synonym">Arum esculentum</name>
    <dbReference type="NCBI Taxonomy" id="4460"/>
    <lineage>
        <taxon>Eukaryota</taxon>
        <taxon>Viridiplantae</taxon>
        <taxon>Streptophyta</taxon>
        <taxon>Embryophyta</taxon>
        <taxon>Tracheophyta</taxon>
        <taxon>Spermatophyta</taxon>
        <taxon>Magnoliopsida</taxon>
        <taxon>Liliopsida</taxon>
        <taxon>Araceae</taxon>
        <taxon>Aroideae</taxon>
        <taxon>Colocasieae</taxon>
        <taxon>Colocasia</taxon>
    </lineage>
</organism>
<dbReference type="GO" id="GO:0006511">
    <property type="term" value="P:ubiquitin-dependent protein catabolic process"/>
    <property type="evidence" value="ECO:0007669"/>
    <property type="project" value="InterPro"/>
</dbReference>
<evidence type="ECO:0000256" key="4">
    <source>
        <dbReference type="ARBA" id="ARBA00004906"/>
    </source>
</evidence>
<feature type="region of interest" description="Disordered" evidence="11">
    <location>
        <begin position="123"/>
        <end position="161"/>
    </location>
</feature>
<evidence type="ECO:0000259" key="12">
    <source>
        <dbReference type="PROSITE" id="PS51698"/>
    </source>
</evidence>
<dbReference type="GO" id="GO:0000209">
    <property type="term" value="P:protein polyubiquitination"/>
    <property type="evidence" value="ECO:0007669"/>
    <property type="project" value="TreeGrafter"/>
</dbReference>
<evidence type="ECO:0000256" key="6">
    <source>
        <dbReference type="ARBA" id="ARBA00012483"/>
    </source>
</evidence>
<evidence type="ECO:0000256" key="7">
    <source>
        <dbReference type="ARBA" id="ARBA00022490"/>
    </source>
</evidence>
<dbReference type="EMBL" id="NMUH01000842">
    <property type="protein sequence ID" value="MQL85684.1"/>
    <property type="molecule type" value="Genomic_DNA"/>
</dbReference>
<dbReference type="Proteomes" id="UP000652761">
    <property type="component" value="Unassembled WGS sequence"/>
</dbReference>